<dbReference type="Gene3D" id="2.60.40.10">
    <property type="entry name" value="Immunoglobulins"/>
    <property type="match status" value="1"/>
</dbReference>
<evidence type="ECO:0000313" key="3">
    <source>
        <dbReference type="EMBL" id="VFK61918.1"/>
    </source>
</evidence>
<protein>
    <recommendedName>
        <fullName evidence="1">Fibronectin type-III domain-containing protein</fullName>
    </recommendedName>
</protein>
<dbReference type="PROSITE" id="PS50853">
    <property type="entry name" value="FN3"/>
    <property type="match status" value="1"/>
</dbReference>
<dbReference type="InterPro" id="IPR036116">
    <property type="entry name" value="FN3_sf"/>
</dbReference>
<name>A0A451A7D3_9GAMM</name>
<sequence length="204" mass="21812">MATFPSEENKILALGREISSGLKANNDTFPAPPVAPEKLDADENACIEAIEAAIAAQAAAEQATAAKQAALRAYVSDLKTNLRYAENTVNFDDLKLKLIGWGGRRERTPLAPPGRALDLAALEEGEGWIKLRWAKPVDGGKVAAYNVLCRERAAEGEKWINAGTVFATETTLTDQTRGKELEYGVVAMNKAGEGPVSNTVMAVL</sequence>
<dbReference type="EMBL" id="CAADFS010000062">
    <property type="protein sequence ID" value="VFK48571.1"/>
    <property type="molecule type" value="Genomic_DNA"/>
</dbReference>
<feature type="domain" description="Fibronectin type-III" evidence="1">
    <location>
        <begin position="113"/>
        <end position="204"/>
    </location>
</feature>
<dbReference type="CDD" id="cd00063">
    <property type="entry name" value="FN3"/>
    <property type="match status" value="1"/>
</dbReference>
<reference evidence="3" key="1">
    <citation type="submission" date="2019-02" db="EMBL/GenBank/DDBJ databases">
        <authorList>
            <person name="Gruber-Vodicka R. H."/>
            <person name="Seah K. B. B."/>
        </authorList>
    </citation>
    <scope>NUCLEOTIDE SEQUENCE</scope>
    <source>
        <strain evidence="2">BECK_BZ123</strain>
        <strain evidence="3">BECK_BZ126</strain>
    </source>
</reference>
<dbReference type="EMBL" id="CAADFW010000065">
    <property type="protein sequence ID" value="VFK61918.1"/>
    <property type="molecule type" value="Genomic_DNA"/>
</dbReference>
<dbReference type="Pfam" id="PF00041">
    <property type="entry name" value="fn3"/>
    <property type="match status" value="1"/>
</dbReference>
<proteinExistence type="predicted"/>
<dbReference type="SUPFAM" id="SSF49265">
    <property type="entry name" value="Fibronectin type III"/>
    <property type="match status" value="1"/>
</dbReference>
<organism evidence="3">
    <name type="scientific">Candidatus Kentrum sp. TC</name>
    <dbReference type="NCBI Taxonomy" id="2126339"/>
    <lineage>
        <taxon>Bacteria</taxon>
        <taxon>Pseudomonadati</taxon>
        <taxon>Pseudomonadota</taxon>
        <taxon>Gammaproteobacteria</taxon>
        <taxon>Candidatus Kentrum</taxon>
    </lineage>
</organism>
<gene>
    <name evidence="2" type="ORF">BECKTC1821D_GA0114238_10627</name>
    <name evidence="3" type="ORF">BECKTC1821F_GA0114240_10657</name>
</gene>
<dbReference type="InterPro" id="IPR013783">
    <property type="entry name" value="Ig-like_fold"/>
</dbReference>
<accession>A0A451A7D3</accession>
<dbReference type="InterPro" id="IPR003961">
    <property type="entry name" value="FN3_dom"/>
</dbReference>
<evidence type="ECO:0000259" key="1">
    <source>
        <dbReference type="PROSITE" id="PS50853"/>
    </source>
</evidence>
<evidence type="ECO:0000313" key="2">
    <source>
        <dbReference type="EMBL" id="VFK48571.1"/>
    </source>
</evidence>
<dbReference type="AlphaFoldDB" id="A0A451A7D3"/>